<evidence type="ECO:0000313" key="1">
    <source>
        <dbReference type="EMBL" id="KKW32382.1"/>
    </source>
</evidence>
<dbReference type="AlphaFoldDB" id="A0A0G1ZVK7"/>
<dbReference type="EMBL" id="LCRI01000025">
    <property type="protein sequence ID" value="KKW32382.1"/>
    <property type="molecule type" value="Genomic_DNA"/>
</dbReference>
<dbReference type="GO" id="GO:0003676">
    <property type="term" value="F:nucleic acid binding"/>
    <property type="evidence" value="ECO:0007669"/>
    <property type="project" value="InterPro"/>
</dbReference>
<proteinExistence type="predicted"/>
<dbReference type="Gene3D" id="3.30.420.10">
    <property type="entry name" value="Ribonuclease H-like superfamily/Ribonuclease H"/>
    <property type="match status" value="1"/>
</dbReference>
<gene>
    <name evidence="1" type="ORF">UY77_C0025G0008</name>
</gene>
<organism evidence="1 2">
    <name type="scientific">Candidatus Uhrbacteria bacterium GW2011_GWA2_53_10</name>
    <dbReference type="NCBI Taxonomy" id="1618980"/>
    <lineage>
        <taxon>Bacteria</taxon>
        <taxon>Candidatus Uhriibacteriota</taxon>
    </lineage>
</organism>
<protein>
    <submittedName>
        <fullName evidence="1">Integrase domain protein</fullName>
    </submittedName>
</protein>
<dbReference type="InterPro" id="IPR036397">
    <property type="entry name" value="RNaseH_sf"/>
</dbReference>
<dbReference type="Proteomes" id="UP000034711">
    <property type="component" value="Unassembled WGS sequence"/>
</dbReference>
<dbReference type="InterPro" id="IPR012337">
    <property type="entry name" value="RNaseH-like_sf"/>
</dbReference>
<feature type="non-terminal residue" evidence="1">
    <location>
        <position position="1"/>
    </location>
</feature>
<reference evidence="1 2" key="1">
    <citation type="journal article" date="2015" name="Nature">
        <title>rRNA introns, odd ribosomes, and small enigmatic genomes across a large radiation of phyla.</title>
        <authorList>
            <person name="Brown C.T."/>
            <person name="Hug L.A."/>
            <person name="Thomas B.C."/>
            <person name="Sharon I."/>
            <person name="Castelle C.J."/>
            <person name="Singh A."/>
            <person name="Wilkins M.J."/>
            <person name="Williams K.H."/>
            <person name="Banfield J.F."/>
        </authorList>
    </citation>
    <scope>NUCLEOTIDE SEQUENCE [LARGE SCALE GENOMIC DNA]</scope>
</reference>
<evidence type="ECO:0000313" key="2">
    <source>
        <dbReference type="Proteomes" id="UP000034711"/>
    </source>
</evidence>
<dbReference type="SUPFAM" id="SSF53098">
    <property type="entry name" value="Ribonuclease H-like"/>
    <property type="match status" value="1"/>
</dbReference>
<name>A0A0G1ZVK7_9BACT</name>
<sequence>PDSGSEFINWHCLEWSEERTQKLTRSRPNHKNDNCFVEERNGHVVRRWVGYARFDAPEVVDALNAVYDVLTPYQRVLARTDVTDEVKAELRRVHESLNPLILKREIDRRLKQVFDIQKRHSVPTSRSIVQ</sequence>
<comment type="caution">
    <text evidence="1">The sequence shown here is derived from an EMBL/GenBank/DDBJ whole genome shotgun (WGS) entry which is preliminary data.</text>
</comment>
<dbReference type="PATRIC" id="fig|1618980.3.peg.431"/>
<accession>A0A0G1ZVK7</accession>